<dbReference type="AlphaFoldDB" id="A0A2M9G6Q0"/>
<sequence length="224" mass="25071">MARVARRFPVSRINLRRCAGRKPRVNGVSPDKNHLRIDQLAETLDAEARKSYPPVHLWDPANVGEIDIRIAADGTWYHEGDPILRPALVRLFSTVLRKDDDGRHYLVTPAERLAIEVDVAPLYVSEMYREGEGDDQTLFFRTHTGDVAPLDEAHPLRVPVDPGTGEPTPLVLVRDRLEGLLARSVFYDLVDIAEEREIDGVAVQGVMSAGRFHVIGRSDGRPLD</sequence>
<accession>A0A2M9G6Q0</accession>
<dbReference type="InterPro" id="IPR048342">
    <property type="entry name" value="DUF1285_C"/>
</dbReference>
<gene>
    <name evidence="3" type="ORF">CVT23_01530</name>
</gene>
<dbReference type="InterPro" id="IPR048341">
    <property type="entry name" value="DUF1285_N"/>
</dbReference>
<reference evidence="3 4" key="1">
    <citation type="submission" date="2017-11" db="EMBL/GenBank/DDBJ databases">
        <title>Draft genome sequence of Rhizobiales bacterium SY3-13.</title>
        <authorList>
            <person name="Sun C."/>
        </authorList>
    </citation>
    <scope>NUCLEOTIDE SEQUENCE [LARGE SCALE GENOMIC DNA]</scope>
    <source>
        <strain evidence="3 4">SY3-13</strain>
    </source>
</reference>
<feature type="domain" description="DUF1285" evidence="2">
    <location>
        <begin position="121"/>
        <end position="214"/>
    </location>
</feature>
<dbReference type="Pfam" id="PF21028">
    <property type="entry name" value="DUF1285_C"/>
    <property type="match status" value="1"/>
</dbReference>
<evidence type="ECO:0000259" key="1">
    <source>
        <dbReference type="Pfam" id="PF06938"/>
    </source>
</evidence>
<evidence type="ECO:0000259" key="2">
    <source>
        <dbReference type="Pfam" id="PF21028"/>
    </source>
</evidence>
<keyword evidence="4" id="KW-1185">Reference proteome</keyword>
<name>A0A2M9G6Q0_9PROT</name>
<dbReference type="Gene3D" id="2.30.270.10">
    <property type="entry name" value="duf1285 protein"/>
    <property type="match status" value="1"/>
</dbReference>
<dbReference type="PIRSF" id="PIRSF029557">
    <property type="entry name" value="UCP029557"/>
    <property type="match status" value="1"/>
</dbReference>
<comment type="caution">
    <text evidence="3">The sequence shown here is derived from an EMBL/GenBank/DDBJ whole genome shotgun (WGS) entry which is preliminary data.</text>
</comment>
<dbReference type="Proteomes" id="UP000229498">
    <property type="component" value="Unassembled WGS sequence"/>
</dbReference>
<evidence type="ECO:0000313" key="3">
    <source>
        <dbReference type="EMBL" id="PJK31387.1"/>
    </source>
</evidence>
<dbReference type="Pfam" id="PF06938">
    <property type="entry name" value="DUF1285_N"/>
    <property type="match status" value="1"/>
</dbReference>
<dbReference type="OrthoDB" id="3078366at2"/>
<dbReference type="InterPro" id="IPR010707">
    <property type="entry name" value="DUF1285"/>
</dbReference>
<evidence type="ECO:0000313" key="4">
    <source>
        <dbReference type="Proteomes" id="UP000229498"/>
    </source>
</evidence>
<dbReference type="Gene3D" id="3.10.540.10">
    <property type="entry name" value="duf1285 like domain"/>
    <property type="match status" value="1"/>
</dbReference>
<organism evidence="3 4">
    <name type="scientific">Minwuia thermotolerans</name>
    <dbReference type="NCBI Taxonomy" id="2056226"/>
    <lineage>
        <taxon>Bacteria</taxon>
        <taxon>Pseudomonadati</taxon>
        <taxon>Pseudomonadota</taxon>
        <taxon>Alphaproteobacteria</taxon>
        <taxon>Minwuiales</taxon>
        <taxon>Minwuiaceae</taxon>
        <taxon>Minwuia</taxon>
    </lineage>
</organism>
<proteinExistence type="predicted"/>
<dbReference type="InterPro" id="IPR023361">
    <property type="entry name" value="DUF1285_beta_roll_sf"/>
</dbReference>
<dbReference type="EMBL" id="PHIG01000005">
    <property type="protein sequence ID" value="PJK31387.1"/>
    <property type="molecule type" value="Genomic_DNA"/>
</dbReference>
<feature type="domain" description="DUF1285" evidence="1">
    <location>
        <begin position="53"/>
        <end position="118"/>
    </location>
</feature>
<protein>
    <submittedName>
        <fullName evidence="3">DUF1285 domain-containing protein</fullName>
    </submittedName>
</protein>